<dbReference type="Proteomes" id="UP000183832">
    <property type="component" value="Unassembled WGS sequence"/>
</dbReference>
<sequence length="95" mass="11100">MVLIKSNMIRLPSKFHSNQLNSTNCNKLEPDRTPLLLQIDFISYQSIGVRTVYSIRIINLKDASMQTSCKQISPFEELDKLPIPEFIRKYFKIHT</sequence>
<gene>
    <name evidence="1" type="ORF">CLUMA_CG021132</name>
</gene>
<accession>A0A1J1J6T6</accession>
<dbReference type="AlphaFoldDB" id="A0A1J1J6T6"/>
<name>A0A1J1J6T6_9DIPT</name>
<evidence type="ECO:0000313" key="1">
    <source>
        <dbReference type="EMBL" id="CRL08096.1"/>
    </source>
</evidence>
<evidence type="ECO:0000313" key="2">
    <source>
        <dbReference type="Proteomes" id="UP000183832"/>
    </source>
</evidence>
<reference evidence="1 2" key="1">
    <citation type="submission" date="2015-04" db="EMBL/GenBank/DDBJ databases">
        <authorList>
            <person name="Syromyatnikov M.Y."/>
            <person name="Popov V.N."/>
        </authorList>
    </citation>
    <scope>NUCLEOTIDE SEQUENCE [LARGE SCALE GENOMIC DNA]</scope>
</reference>
<organism evidence="1 2">
    <name type="scientific">Clunio marinus</name>
    <dbReference type="NCBI Taxonomy" id="568069"/>
    <lineage>
        <taxon>Eukaryota</taxon>
        <taxon>Metazoa</taxon>
        <taxon>Ecdysozoa</taxon>
        <taxon>Arthropoda</taxon>
        <taxon>Hexapoda</taxon>
        <taxon>Insecta</taxon>
        <taxon>Pterygota</taxon>
        <taxon>Neoptera</taxon>
        <taxon>Endopterygota</taxon>
        <taxon>Diptera</taxon>
        <taxon>Nematocera</taxon>
        <taxon>Chironomoidea</taxon>
        <taxon>Chironomidae</taxon>
        <taxon>Clunio</taxon>
    </lineage>
</organism>
<proteinExistence type="predicted"/>
<keyword evidence="2" id="KW-1185">Reference proteome</keyword>
<protein>
    <submittedName>
        <fullName evidence="1">CLUMA_CG021132, isoform A</fullName>
    </submittedName>
</protein>
<dbReference type="EMBL" id="CVRI01000074">
    <property type="protein sequence ID" value="CRL08096.1"/>
    <property type="molecule type" value="Genomic_DNA"/>
</dbReference>